<organism evidence="2 3">
    <name type="scientific">Polyrhizophydium stewartii</name>
    <dbReference type="NCBI Taxonomy" id="2732419"/>
    <lineage>
        <taxon>Eukaryota</taxon>
        <taxon>Fungi</taxon>
        <taxon>Fungi incertae sedis</taxon>
        <taxon>Chytridiomycota</taxon>
        <taxon>Chytridiomycota incertae sedis</taxon>
        <taxon>Chytridiomycetes</taxon>
        <taxon>Rhizophydiales</taxon>
        <taxon>Rhizophydiales incertae sedis</taxon>
        <taxon>Polyrhizophydium</taxon>
    </lineage>
</organism>
<protein>
    <submittedName>
        <fullName evidence="2">Uncharacterized protein</fullName>
    </submittedName>
</protein>
<proteinExistence type="predicted"/>
<sequence>MFLSSRAADIAHKALGGALIAFSAFGAFNVASMIVFKYRRAQKADRLLEEETSDVRLE</sequence>
<evidence type="ECO:0000313" key="2">
    <source>
        <dbReference type="EMBL" id="KAL2919911.1"/>
    </source>
</evidence>
<comment type="caution">
    <text evidence="2">The sequence shown here is derived from an EMBL/GenBank/DDBJ whole genome shotgun (WGS) entry which is preliminary data.</text>
</comment>
<accession>A0ABR4NK48</accession>
<keyword evidence="1" id="KW-0812">Transmembrane</keyword>
<keyword evidence="3" id="KW-1185">Reference proteome</keyword>
<reference evidence="2 3" key="1">
    <citation type="submission" date="2023-09" db="EMBL/GenBank/DDBJ databases">
        <title>Pangenome analysis of Batrachochytrium dendrobatidis and related Chytrids.</title>
        <authorList>
            <person name="Yacoub M.N."/>
            <person name="Stajich J.E."/>
            <person name="James T.Y."/>
        </authorList>
    </citation>
    <scope>NUCLEOTIDE SEQUENCE [LARGE SCALE GENOMIC DNA]</scope>
    <source>
        <strain evidence="2 3">JEL0888</strain>
    </source>
</reference>
<keyword evidence="1" id="KW-0472">Membrane</keyword>
<evidence type="ECO:0000313" key="3">
    <source>
        <dbReference type="Proteomes" id="UP001527925"/>
    </source>
</evidence>
<name>A0ABR4NK48_9FUNG</name>
<feature type="transmembrane region" description="Helical" evidence="1">
    <location>
        <begin position="14"/>
        <end position="36"/>
    </location>
</feature>
<gene>
    <name evidence="2" type="ORF">HK105_200828</name>
</gene>
<evidence type="ECO:0000256" key="1">
    <source>
        <dbReference type="SAM" id="Phobius"/>
    </source>
</evidence>
<keyword evidence="1" id="KW-1133">Transmembrane helix</keyword>
<dbReference type="Proteomes" id="UP001527925">
    <property type="component" value="Unassembled WGS sequence"/>
</dbReference>
<dbReference type="EMBL" id="JADGIZ020000002">
    <property type="protein sequence ID" value="KAL2919911.1"/>
    <property type="molecule type" value="Genomic_DNA"/>
</dbReference>